<protein>
    <submittedName>
        <fullName evidence="2">Uncharacterized protein</fullName>
    </submittedName>
</protein>
<evidence type="ECO:0000313" key="2">
    <source>
        <dbReference type="EMBL" id="RDW78669.1"/>
    </source>
</evidence>
<feature type="region of interest" description="Disordered" evidence="1">
    <location>
        <begin position="140"/>
        <end position="162"/>
    </location>
</feature>
<feature type="compositionally biased region" description="Basic and acidic residues" evidence="1">
    <location>
        <begin position="63"/>
        <end position="73"/>
    </location>
</feature>
<dbReference type="GeneID" id="38115891"/>
<dbReference type="Proteomes" id="UP000256690">
    <property type="component" value="Unassembled WGS sequence"/>
</dbReference>
<organism evidence="2 3">
    <name type="scientific">Aspergillus mulundensis</name>
    <dbReference type="NCBI Taxonomy" id="1810919"/>
    <lineage>
        <taxon>Eukaryota</taxon>
        <taxon>Fungi</taxon>
        <taxon>Dikarya</taxon>
        <taxon>Ascomycota</taxon>
        <taxon>Pezizomycotina</taxon>
        <taxon>Eurotiomycetes</taxon>
        <taxon>Eurotiomycetidae</taxon>
        <taxon>Eurotiales</taxon>
        <taxon>Aspergillaceae</taxon>
        <taxon>Aspergillus</taxon>
        <taxon>Aspergillus subgen. Nidulantes</taxon>
    </lineage>
</organism>
<name>A0A3D8RX80_9EURO</name>
<sequence length="162" mass="18421">MRANSADLLNECIWLFADSGCVWTCLRTRRFWQAAKHVGIENGTTRITGTSPTYFHQTRRGRKDLERKDPHPPMDILKHWMMEKEESVMETAGTAVGIDETKNYGILKRMTPRPEGRIGQIITIQVDKFFVYHVTRLGTHTDTAPAPDTSQRGEGLPVNVLP</sequence>
<proteinExistence type="predicted"/>
<feature type="compositionally biased region" description="Polar residues" evidence="1">
    <location>
        <begin position="140"/>
        <end position="152"/>
    </location>
</feature>
<evidence type="ECO:0000313" key="3">
    <source>
        <dbReference type="Proteomes" id="UP000256690"/>
    </source>
</evidence>
<dbReference type="AlphaFoldDB" id="A0A3D8RX80"/>
<feature type="region of interest" description="Disordered" evidence="1">
    <location>
        <begin position="49"/>
        <end position="73"/>
    </location>
</feature>
<accession>A0A3D8RX80</accession>
<comment type="caution">
    <text evidence="2">The sequence shown here is derived from an EMBL/GenBank/DDBJ whole genome shotgun (WGS) entry which is preliminary data.</text>
</comment>
<dbReference type="EMBL" id="PVWQ01000006">
    <property type="protein sequence ID" value="RDW78669.1"/>
    <property type="molecule type" value="Genomic_DNA"/>
</dbReference>
<gene>
    <name evidence="2" type="ORF">DSM5745_05521</name>
</gene>
<dbReference type="RefSeq" id="XP_026603369.1">
    <property type="nucleotide sequence ID" value="XM_026747537.1"/>
</dbReference>
<evidence type="ECO:0000256" key="1">
    <source>
        <dbReference type="SAM" id="MobiDB-lite"/>
    </source>
</evidence>
<keyword evidence="3" id="KW-1185">Reference proteome</keyword>
<reference evidence="2 3" key="1">
    <citation type="journal article" date="2018" name="IMA Fungus">
        <title>IMA Genome-F 9: Draft genome sequence of Annulohypoxylon stygium, Aspergillus mulundensis, Berkeleyomyces basicola (syn. Thielaviopsis basicola), Ceratocystis smalleyi, two Cercospora beticola strains, Coleophoma cylindrospora, Fusarium fracticaudum, Phialophora cf. hyalina, and Morchella septimelata.</title>
        <authorList>
            <person name="Wingfield B.D."/>
            <person name="Bills G.F."/>
            <person name="Dong Y."/>
            <person name="Huang W."/>
            <person name="Nel W.J."/>
            <person name="Swalarsk-Parry B.S."/>
            <person name="Vaghefi N."/>
            <person name="Wilken P.M."/>
            <person name="An Z."/>
            <person name="de Beer Z.W."/>
            <person name="De Vos L."/>
            <person name="Chen L."/>
            <person name="Duong T.A."/>
            <person name="Gao Y."/>
            <person name="Hammerbacher A."/>
            <person name="Kikkert J.R."/>
            <person name="Li Y."/>
            <person name="Li H."/>
            <person name="Li K."/>
            <person name="Li Q."/>
            <person name="Liu X."/>
            <person name="Ma X."/>
            <person name="Naidoo K."/>
            <person name="Pethybridge S.J."/>
            <person name="Sun J."/>
            <person name="Steenkamp E.T."/>
            <person name="van der Nest M.A."/>
            <person name="van Wyk S."/>
            <person name="Wingfield M.J."/>
            <person name="Xiong C."/>
            <person name="Yue Q."/>
            <person name="Zhang X."/>
        </authorList>
    </citation>
    <scope>NUCLEOTIDE SEQUENCE [LARGE SCALE GENOMIC DNA]</scope>
    <source>
        <strain evidence="2 3">DSM 5745</strain>
    </source>
</reference>